<keyword evidence="4" id="KW-1185">Reference proteome</keyword>
<dbReference type="Gene3D" id="3.40.1620.10">
    <property type="entry name" value="YefM-like domain"/>
    <property type="match status" value="1"/>
</dbReference>
<sequence>MNKVISFNEFTEDVSTYVDFVIDSGNEVVVNERDNNAIVIISLEEYTLLRRSVKGLLAKENQLDLAEVIEQINNNQN</sequence>
<proteinExistence type="inferred from homology"/>
<evidence type="ECO:0000256" key="1">
    <source>
        <dbReference type="ARBA" id="ARBA00009981"/>
    </source>
</evidence>
<dbReference type="Proteomes" id="UP000488936">
    <property type="component" value="Unassembled WGS sequence"/>
</dbReference>
<gene>
    <name evidence="3" type="ORF">GJV77_09535</name>
</gene>
<comment type="function">
    <text evidence="2">Antitoxin component of a type II toxin-antitoxin (TA) system.</text>
</comment>
<organism evidence="3 4">
    <name type="scientific">Myroides pelagicus</name>
    <dbReference type="NCBI Taxonomy" id="270914"/>
    <lineage>
        <taxon>Bacteria</taxon>
        <taxon>Pseudomonadati</taxon>
        <taxon>Bacteroidota</taxon>
        <taxon>Flavobacteriia</taxon>
        <taxon>Flavobacteriales</taxon>
        <taxon>Flavobacteriaceae</taxon>
        <taxon>Myroides</taxon>
    </lineage>
</organism>
<evidence type="ECO:0000313" key="4">
    <source>
        <dbReference type="Proteomes" id="UP000488936"/>
    </source>
</evidence>
<name>A0A7K1GN43_9FLAO</name>
<accession>A0A7K1GN43</accession>
<dbReference type="EMBL" id="WMJY01000020">
    <property type="protein sequence ID" value="MTH30150.1"/>
    <property type="molecule type" value="Genomic_DNA"/>
</dbReference>
<dbReference type="Pfam" id="PF02604">
    <property type="entry name" value="PhdYeFM_antitox"/>
    <property type="match status" value="1"/>
</dbReference>
<evidence type="ECO:0000313" key="3">
    <source>
        <dbReference type="EMBL" id="MTH30150.1"/>
    </source>
</evidence>
<comment type="caution">
    <text evidence="3">The sequence shown here is derived from an EMBL/GenBank/DDBJ whole genome shotgun (WGS) entry which is preliminary data.</text>
</comment>
<dbReference type="InterPro" id="IPR006442">
    <property type="entry name" value="Antitoxin_Phd/YefM"/>
</dbReference>
<protein>
    <recommendedName>
        <fullName evidence="2">Antitoxin</fullName>
    </recommendedName>
</protein>
<dbReference type="InterPro" id="IPR036165">
    <property type="entry name" value="YefM-like_sf"/>
</dbReference>
<dbReference type="OrthoDB" id="1524837at2"/>
<comment type="similarity">
    <text evidence="1 2">Belongs to the phD/YefM antitoxin family.</text>
</comment>
<reference evidence="3 4" key="1">
    <citation type="journal article" date="2006" name="Int. J. Syst. Evol. Microbiol.">
        <title>Myroides pelagicus sp. nov., isolated from seawater in Thailand.</title>
        <authorList>
            <person name="Yoon J."/>
            <person name="Maneerat S."/>
            <person name="Kawai F."/>
            <person name="Yokota A."/>
        </authorList>
    </citation>
    <scope>NUCLEOTIDE SEQUENCE [LARGE SCALE GENOMIC DNA]</scope>
    <source>
        <strain evidence="3 4">SM1T</strain>
    </source>
</reference>
<dbReference type="SUPFAM" id="SSF143120">
    <property type="entry name" value="YefM-like"/>
    <property type="match status" value="1"/>
</dbReference>
<dbReference type="AlphaFoldDB" id="A0A7K1GN43"/>
<dbReference type="RefSeq" id="WP_155036139.1">
    <property type="nucleotide sequence ID" value="NZ_JAYMMG010000004.1"/>
</dbReference>
<evidence type="ECO:0000256" key="2">
    <source>
        <dbReference type="RuleBase" id="RU362080"/>
    </source>
</evidence>